<feature type="domain" description="Major facilitator superfamily (MFS) profile" evidence="6">
    <location>
        <begin position="19"/>
        <end position="91"/>
    </location>
</feature>
<dbReference type="InterPro" id="IPR011701">
    <property type="entry name" value="MFS"/>
</dbReference>
<gene>
    <name evidence="7" type="ORF">ACFQ1S_30970</name>
</gene>
<reference evidence="8" key="1">
    <citation type="journal article" date="2019" name="Int. J. Syst. Evol. Microbiol.">
        <title>The Global Catalogue of Microorganisms (GCM) 10K type strain sequencing project: providing services to taxonomists for standard genome sequencing and annotation.</title>
        <authorList>
            <consortium name="The Broad Institute Genomics Platform"/>
            <consortium name="The Broad Institute Genome Sequencing Center for Infectious Disease"/>
            <person name="Wu L."/>
            <person name="Ma J."/>
        </authorList>
    </citation>
    <scope>NUCLEOTIDE SEQUENCE [LARGE SCALE GENOMIC DNA]</scope>
    <source>
        <strain evidence="8">JCM 31486</strain>
    </source>
</reference>
<dbReference type="PANTHER" id="PTHR42718">
    <property type="entry name" value="MAJOR FACILITATOR SUPERFAMILY MULTIDRUG TRANSPORTER MFSC"/>
    <property type="match status" value="1"/>
</dbReference>
<name>A0ABW3MGJ2_9PSEU</name>
<keyword evidence="2 5" id="KW-0812">Transmembrane</keyword>
<feature type="transmembrane region" description="Helical" evidence="5">
    <location>
        <begin position="61"/>
        <end position="77"/>
    </location>
</feature>
<proteinExistence type="predicted"/>
<dbReference type="Pfam" id="PF07690">
    <property type="entry name" value="MFS_1"/>
    <property type="match status" value="1"/>
</dbReference>
<protein>
    <submittedName>
        <fullName evidence="7">MFS transporter</fullName>
    </submittedName>
</protein>
<keyword evidence="4 5" id="KW-0472">Membrane</keyword>
<organism evidence="7 8">
    <name type="scientific">Kibdelosporangium lantanae</name>
    <dbReference type="NCBI Taxonomy" id="1497396"/>
    <lineage>
        <taxon>Bacteria</taxon>
        <taxon>Bacillati</taxon>
        <taxon>Actinomycetota</taxon>
        <taxon>Actinomycetes</taxon>
        <taxon>Pseudonocardiales</taxon>
        <taxon>Pseudonocardiaceae</taxon>
        <taxon>Kibdelosporangium</taxon>
    </lineage>
</organism>
<comment type="caution">
    <text evidence="7">The sequence shown here is derived from an EMBL/GenBank/DDBJ whole genome shotgun (WGS) entry which is preliminary data.</text>
</comment>
<feature type="non-terminal residue" evidence="7">
    <location>
        <position position="91"/>
    </location>
</feature>
<comment type="subcellular location">
    <subcellularLocation>
        <location evidence="1">Cell membrane</location>
        <topology evidence="1">Multi-pass membrane protein</topology>
    </subcellularLocation>
</comment>
<dbReference type="PANTHER" id="PTHR42718:SF42">
    <property type="entry name" value="EXPORT PROTEIN"/>
    <property type="match status" value="1"/>
</dbReference>
<evidence type="ECO:0000313" key="8">
    <source>
        <dbReference type="Proteomes" id="UP001597045"/>
    </source>
</evidence>
<evidence type="ECO:0000256" key="4">
    <source>
        <dbReference type="ARBA" id="ARBA00023136"/>
    </source>
</evidence>
<evidence type="ECO:0000256" key="2">
    <source>
        <dbReference type="ARBA" id="ARBA00022692"/>
    </source>
</evidence>
<dbReference type="EMBL" id="JBHTIS010002304">
    <property type="protein sequence ID" value="MFD1049636.1"/>
    <property type="molecule type" value="Genomic_DNA"/>
</dbReference>
<dbReference type="PROSITE" id="PS50850">
    <property type="entry name" value="MFS"/>
    <property type="match status" value="1"/>
</dbReference>
<evidence type="ECO:0000256" key="3">
    <source>
        <dbReference type="ARBA" id="ARBA00022989"/>
    </source>
</evidence>
<evidence type="ECO:0000256" key="1">
    <source>
        <dbReference type="ARBA" id="ARBA00004651"/>
    </source>
</evidence>
<keyword evidence="8" id="KW-1185">Reference proteome</keyword>
<dbReference type="Gene3D" id="1.20.1720.10">
    <property type="entry name" value="Multidrug resistance protein D"/>
    <property type="match status" value="1"/>
</dbReference>
<dbReference type="Proteomes" id="UP001597045">
    <property type="component" value="Unassembled WGS sequence"/>
</dbReference>
<evidence type="ECO:0000256" key="5">
    <source>
        <dbReference type="SAM" id="Phobius"/>
    </source>
</evidence>
<feature type="transmembrane region" description="Helical" evidence="5">
    <location>
        <begin position="18"/>
        <end position="41"/>
    </location>
</feature>
<accession>A0ABW3MGJ2</accession>
<evidence type="ECO:0000259" key="6">
    <source>
        <dbReference type="PROSITE" id="PS50850"/>
    </source>
</evidence>
<evidence type="ECO:0000313" key="7">
    <source>
        <dbReference type="EMBL" id="MFD1049636.1"/>
    </source>
</evidence>
<dbReference type="InterPro" id="IPR020846">
    <property type="entry name" value="MFS_dom"/>
</dbReference>
<sequence length="91" mass="9641">MSEASPTWVRYGQPAGRWVLLASVLGSGMAFIDTTVVNVALQRIGSDLDASASGLQWTVNGYILSLAALILLGGSLGDRFGRKRMFLIGVV</sequence>
<keyword evidence="3 5" id="KW-1133">Transmembrane helix</keyword>
<dbReference type="InterPro" id="IPR036259">
    <property type="entry name" value="MFS_trans_sf"/>
</dbReference>
<dbReference type="SUPFAM" id="SSF103473">
    <property type="entry name" value="MFS general substrate transporter"/>
    <property type="match status" value="1"/>
</dbReference>